<feature type="compositionally biased region" description="Basic and acidic residues" evidence="1">
    <location>
        <begin position="52"/>
        <end position="62"/>
    </location>
</feature>
<dbReference type="EMBL" id="CADCWL010000078">
    <property type="protein sequence ID" value="CAA9561467.1"/>
    <property type="molecule type" value="Genomic_DNA"/>
</dbReference>
<dbReference type="AlphaFoldDB" id="A0A6J4V0J2"/>
<evidence type="ECO:0000256" key="1">
    <source>
        <dbReference type="SAM" id="MobiDB-lite"/>
    </source>
</evidence>
<protein>
    <submittedName>
        <fullName evidence="2">Uncharacterized protein</fullName>
    </submittedName>
</protein>
<accession>A0A6J4V0J2</accession>
<feature type="compositionally biased region" description="Basic residues" evidence="1">
    <location>
        <begin position="80"/>
        <end position="89"/>
    </location>
</feature>
<evidence type="ECO:0000313" key="2">
    <source>
        <dbReference type="EMBL" id="CAA9561467.1"/>
    </source>
</evidence>
<feature type="non-terminal residue" evidence="2">
    <location>
        <position position="155"/>
    </location>
</feature>
<name>A0A6J4V0J2_9BACT</name>
<proteinExistence type="predicted"/>
<feature type="non-terminal residue" evidence="2">
    <location>
        <position position="1"/>
    </location>
</feature>
<feature type="compositionally biased region" description="Basic residues" evidence="1">
    <location>
        <begin position="108"/>
        <end position="124"/>
    </location>
</feature>
<feature type="region of interest" description="Disordered" evidence="1">
    <location>
        <begin position="19"/>
        <end position="155"/>
    </location>
</feature>
<feature type="compositionally biased region" description="Basic and acidic residues" evidence="1">
    <location>
        <begin position="94"/>
        <end position="106"/>
    </location>
</feature>
<sequence length="155" mass="16872">ARRRCGGEVDRRGNLGQICRAGGRSVGAGGDHPDGVGRAGRRGELPGAVPGDGRRAGRDRPYRASRGRQWHGGCGAVAGGHRHLHHRRGPGPSRLDHGGDGGDGVHPRAPRRRRRRRRHLRRCFNPRVPHDVRRPWHGGAPEGDDRDGGRLRSAL</sequence>
<organism evidence="2">
    <name type="scientific">uncultured Thermomicrobiales bacterium</name>
    <dbReference type="NCBI Taxonomy" id="1645740"/>
    <lineage>
        <taxon>Bacteria</taxon>
        <taxon>Pseudomonadati</taxon>
        <taxon>Thermomicrobiota</taxon>
        <taxon>Thermomicrobia</taxon>
        <taxon>Thermomicrobiales</taxon>
        <taxon>environmental samples</taxon>
    </lineage>
</organism>
<reference evidence="2" key="1">
    <citation type="submission" date="2020-02" db="EMBL/GenBank/DDBJ databases">
        <authorList>
            <person name="Meier V. D."/>
        </authorList>
    </citation>
    <scope>NUCLEOTIDE SEQUENCE</scope>
    <source>
        <strain evidence="2">AVDCRST_MAG19</strain>
    </source>
</reference>
<gene>
    <name evidence="2" type="ORF">AVDCRST_MAG19-1829</name>
</gene>
<feature type="compositionally biased region" description="Basic and acidic residues" evidence="1">
    <location>
        <begin position="146"/>
        <end position="155"/>
    </location>
</feature>